<dbReference type="SUPFAM" id="SSF54285">
    <property type="entry name" value="MoaD/ThiS"/>
    <property type="match status" value="1"/>
</dbReference>
<dbReference type="UniPathway" id="UPA00988"/>
<dbReference type="OrthoDB" id="10248987at2759"/>
<keyword evidence="4" id="KW-0833">Ubl conjugation pathway</keyword>
<dbReference type="AlphaFoldDB" id="A0A023B4I6"/>
<organism evidence="6 7">
    <name type="scientific">Gregarina niphandrodes</name>
    <name type="common">Septate eugregarine</name>
    <dbReference type="NCBI Taxonomy" id="110365"/>
    <lineage>
        <taxon>Eukaryota</taxon>
        <taxon>Sar</taxon>
        <taxon>Alveolata</taxon>
        <taxon>Apicomplexa</taxon>
        <taxon>Conoidasida</taxon>
        <taxon>Gregarinasina</taxon>
        <taxon>Eugregarinorida</taxon>
        <taxon>Gregarinidae</taxon>
        <taxon>Gregarina</taxon>
    </lineage>
</organism>
<protein>
    <recommendedName>
        <fullName evidence="5">Ubiquitin-related modifier 1</fullName>
    </recommendedName>
</protein>
<dbReference type="EMBL" id="AFNH02000774">
    <property type="protein sequence ID" value="EZG56476.1"/>
    <property type="molecule type" value="Genomic_DNA"/>
</dbReference>
<evidence type="ECO:0000256" key="4">
    <source>
        <dbReference type="ARBA" id="ARBA00022786"/>
    </source>
</evidence>
<evidence type="ECO:0000256" key="5">
    <source>
        <dbReference type="RuleBase" id="RU361182"/>
    </source>
</evidence>
<evidence type="ECO:0000256" key="1">
    <source>
        <dbReference type="ARBA" id="ARBA00022490"/>
    </source>
</evidence>
<evidence type="ECO:0000313" key="6">
    <source>
        <dbReference type="EMBL" id="EZG56476.1"/>
    </source>
</evidence>
<gene>
    <name evidence="6" type="ORF">GNI_103520</name>
</gene>
<dbReference type="InterPro" id="IPR015221">
    <property type="entry name" value="Urm1"/>
</dbReference>
<dbReference type="Pfam" id="PF09138">
    <property type="entry name" value="Urm1"/>
    <property type="match status" value="1"/>
</dbReference>
<dbReference type="InterPro" id="IPR012675">
    <property type="entry name" value="Beta-grasp_dom_sf"/>
</dbReference>
<proteinExistence type="inferred from homology"/>
<accession>A0A023B4I6</accession>
<evidence type="ECO:0000313" key="7">
    <source>
        <dbReference type="Proteomes" id="UP000019763"/>
    </source>
</evidence>
<sequence>MIGLITQFANELLEPAGRPHFVFEDDAGRVVLRPGILVMVNDTDWEFLGDTTEDKYAHVLQDNDTVQFITTLHGG</sequence>
<dbReference type="GO" id="GO:0034227">
    <property type="term" value="P:tRNA thio-modification"/>
    <property type="evidence" value="ECO:0007669"/>
    <property type="project" value="InterPro"/>
</dbReference>
<comment type="similarity">
    <text evidence="5">Belongs to the URM1 family.</text>
</comment>
<keyword evidence="3 5" id="KW-0819">tRNA processing</keyword>
<dbReference type="GO" id="GO:0005737">
    <property type="term" value="C:cytoplasm"/>
    <property type="evidence" value="ECO:0007669"/>
    <property type="project" value="UniProtKB-SubCell"/>
</dbReference>
<comment type="pathway">
    <text evidence="5">tRNA modification; 5-methoxycarbonylmethyl-2-thiouridine-tRNA biosynthesis.</text>
</comment>
<comment type="subcellular location">
    <subcellularLocation>
        <location evidence="5">Cytoplasm</location>
    </subcellularLocation>
</comment>
<dbReference type="VEuPathDB" id="CryptoDB:GNI_103520"/>
<dbReference type="PANTHER" id="PTHR14986">
    <property type="entry name" value="RURM1 PROTEIN"/>
    <property type="match status" value="1"/>
</dbReference>
<dbReference type="RefSeq" id="XP_011131251.1">
    <property type="nucleotide sequence ID" value="XM_011132949.1"/>
</dbReference>
<name>A0A023B4I6_GRENI</name>
<keyword evidence="1 5" id="KW-0963">Cytoplasm</keyword>
<evidence type="ECO:0000256" key="3">
    <source>
        <dbReference type="ARBA" id="ARBA00022694"/>
    </source>
</evidence>
<keyword evidence="7" id="KW-1185">Reference proteome</keyword>
<dbReference type="GeneID" id="22913671"/>
<evidence type="ECO:0000256" key="2">
    <source>
        <dbReference type="ARBA" id="ARBA00022499"/>
    </source>
</evidence>
<comment type="caution">
    <text evidence="6">The sequence shown here is derived from an EMBL/GenBank/DDBJ whole genome shotgun (WGS) entry which is preliminary data.</text>
</comment>
<dbReference type="InterPro" id="IPR016155">
    <property type="entry name" value="Mopterin_synth/thiamin_S_b"/>
</dbReference>
<reference evidence="6" key="1">
    <citation type="submission" date="2013-12" db="EMBL/GenBank/DDBJ databases">
        <authorList>
            <person name="Omoto C.K."/>
            <person name="Sibley D."/>
            <person name="Venepally P."/>
            <person name="Hadjithomas M."/>
            <person name="Karamycheva S."/>
            <person name="Brunk B."/>
            <person name="Roos D."/>
            <person name="Caler E."/>
            <person name="Lorenzi H."/>
        </authorList>
    </citation>
    <scope>NUCLEOTIDE SEQUENCE</scope>
</reference>
<dbReference type="Gene3D" id="3.10.20.30">
    <property type="match status" value="1"/>
</dbReference>
<keyword evidence="2" id="KW-1017">Isopeptide bond</keyword>
<dbReference type="Proteomes" id="UP000019763">
    <property type="component" value="Unassembled WGS sequence"/>
</dbReference>